<dbReference type="PANTHER" id="PTHR24381:SF393">
    <property type="entry name" value="CHROMATIN-LINKED ADAPTOR FOR MSL PROTEINS, ISOFORM B"/>
    <property type="match status" value="1"/>
</dbReference>
<dbReference type="GO" id="GO:0005634">
    <property type="term" value="C:nucleus"/>
    <property type="evidence" value="ECO:0007669"/>
    <property type="project" value="UniProtKB-SubCell"/>
</dbReference>
<dbReference type="SMART" id="SM00355">
    <property type="entry name" value="ZnF_C2H2"/>
    <property type="match status" value="4"/>
</dbReference>
<feature type="domain" description="C2H2-type" evidence="10">
    <location>
        <begin position="457"/>
        <end position="484"/>
    </location>
</feature>
<evidence type="ECO:0000256" key="7">
    <source>
        <dbReference type="PROSITE-ProRule" id="PRU00042"/>
    </source>
</evidence>
<evidence type="ECO:0000256" key="8">
    <source>
        <dbReference type="SAM" id="Coils"/>
    </source>
</evidence>
<feature type="region of interest" description="Disordered" evidence="9">
    <location>
        <begin position="237"/>
        <end position="261"/>
    </location>
</feature>
<feature type="coiled-coil region" evidence="8">
    <location>
        <begin position="23"/>
        <end position="50"/>
    </location>
</feature>
<dbReference type="SUPFAM" id="SSF57667">
    <property type="entry name" value="beta-beta-alpha zinc fingers"/>
    <property type="match status" value="2"/>
</dbReference>
<dbReference type="Gene3D" id="3.30.160.60">
    <property type="entry name" value="Classic Zinc Finger"/>
    <property type="match status" value="1"/>
</dbReference>
<dbReference type="PROSITE" id="PS00028">
    <property type="entry name" value="ZINC_FINGER_C2H2_1"/>
    <property type="match status" value="3"/>
</dbReference>
<evidence type="ECO:0000313" key="11">
    <source>
        <dbReference type="EMBL" id="PWA15367.1"/>
    </source>
</evidence>
<evidence type="ECO:0000256" key="5">
    <source>
        <dbReference type="ARBA" id="ARBA00022833"/>
    </source>
</evidence>
<keyword evidence="5" id="KW-0862">Zinc</keyword>
<evidence type="ECO:0000256" key="9">
    <source>
        <dbReference type="SAM" id="MobiDB-lite"/>
    </source>
</evidence>
<sequence length="504" mass="56830">MSQLEELKLFVAGRLRTATSEILDVIDKTIEAYEQEVTRLKEENKRHSSLLEIILKKKLPKKQGCHVTNTTTKEAAPKLATDCSIAPAVKEENSPSGPSGLVSGDNSKTQTSTFNATVGQQTVFISKERLLRFSTMENCFFCFKQVPASKHHLMKRHYDIAVHFIQDDIERFVIPCMCSDKVQERSHWHCPCCEKVLNRRCIFKVHLSKQHCYTVLQTKQVSGTHRLPYTVMFEEESSGLEDSEEDEEELSSLEQQQETTSPLLQVKEKAEGQLLNVVEAQHSGSSQPQQHCLYLNQDCGMNICLNARIQEGREVIVVESHQDNGFGKVFDSAGKMQHPNETGVVTKGKSCSNTKESIAKSASSSLVDLSPPSKKQAKNRLADLNLSTVTTELSSTQNRDGSYYCKACGEIFHYFHKLMTHVQKHAGDKICICGVCGKSLMRSESLHEHLQNHNTKNVCGTCGKRFSSQSRLQQHKTFHKSKTKYKVYNMITPGFTQDFEKSKI</sequence>
<name>A0A315UW70_GAMAF</name>
<evidence type="ECO:0000259" key="10">
    <source>
        <dbReference type="PROSITE" id="PS50157"/>
    </source>
</evidence>
<organism evidence="11 12">
    <name type="scientific">Gambusia affinis</name>
    <name type="common">Western mosquitofish</name>
    <name type="synonym">Heterandria affinis</name>
    <dbReference type="NCBI Taxonomy" id="33528"/>
    <lineage>
        <taxon>Eukaryota</taxon>
        <taxon>Metazoa</taxon>
        <taxon>Chordata</taxon>
        <taxon>Craniata</taxon>
        <taxon>Vertebrata</taxon>
        <taxon>Euteleostomi</taxon>
        <taxon>Actinopterygii</taxon>
        <taxon>Neopterygii</taxon>
        <taxon>Teleostei</taxon>
        <taxon>Neoteleostei</taxon>
        <taxon>Acanthomorphata</taxon>
        <taxon>Ovalentaria</taxon>
        <taxon>Atherinomorphae</taxon>
        <taxon>Cyprinodontiformes</taxon>
        <taxon>Poeciliidae</taxon>
        <taxon>Poeciliinae</taxon>
        <taxon>Gambusia</taxon>
    </lineage>
</organism>
<dbReference type="EMBL" id="NHOQ01002708">
    <property type="protein sequence ID" value="PWA15367.1"/>
    <property type="molecule type" value="Genomic_DNA"/>
</dbReference>
<dbReference type="InterPro" id="IPR013087">
    <property type="entry name" value="Znf_C2H2_type"/>
</dbReference>
<keyword evidence="3" id="KW-0677">Repeat</keyword>
<feature type="domain" description="C2H2-type" evidence="10">
    <location>
        <begin position="431"/>
        <end position="458"/>
    </location>
</feature>
<dbReference type="Proteomes" id="UP000250572">
    <property type="component" value="Unassembled WGS sequence"/>
</dbReference>
<protein>
    <recommendedName>
        <fullName evidence="10">C2H2-type domain-containing protein</fullName>
    </recommendedName>
</protein>
<evidence type="ECO:0000256" key="1">
    <source>
        <dbReference type="ARBA" id="ARBA00004123"/>
    </source>
</evidence>
<dbReference type="PROSITE" id="PS50157">
    <property type="entry name" value="ZINC_FINGER_C2H2_2"/>
    <property type="match status" value="3"/>
</dbReference>
<proteinExistence type="predicted"/>
<dbReference type="GO" id="GO:0000981">
    <property type="term" value="F:DNA-binding transcription factor activity, RNA polymerase II-specific"/>
    <property type="evidence" value="ECO:0007669"/>
    <property type="project" value="TreeGrafter"/>
</dbReference>
<feature type="compositionally biased region" description="Acidic residues" evidence="9">
    <location>
        <begin position="237"/>
        <end position="251"/>
    </location>
</feature>
<keyword evidence="12" id="KW-1185">Reference proteome</keyword>
<dbReference type="GO" id="GO:0000977">
    <property type="term" value="F:RNA polymerase II transcription regulatory region sequence-specific DNA binding"/>
    <property type="evidence" value="ECO:0007669"/>
    <property type="project" value="TreeGrafter"/>
</dbReference>
<dbReference type="GO" id="GO:0008270">
    <property type="term" value="F:zinc ion binding"/>
    <property type="evidence" value="ECO:0007669"/>
    <property type="project" value="UniProtKB-KW"/>
</dbReference>
<dbReference type="AlphaFoldDB" id="A0A315UW70"/>
<evidence type="ECO:0000256" key="4">
    <source>
        <dbReference type="ARBA" id="ARBA00022771"/>
    </source>
</evidence>
<dbReference type="InterPro" id="IPR036236">
    <property type="entry name" value="Znf_C2H2_sf"/>
</dbReference>
<keyword evidence="2" id="KW-0479">Metal-binding</keyword>
<gene>
    <name evidence="11" type="ORF">CCH79_00008476</name>
</gene>
<dbReference type="PANTHER" id="PTHR24381">
    <property type="entry name" value="ZINC FINGER PROTEIN"/>
    <property type="match status" value="1"/>
</dbReference>
<evidence type="ECO:0000256" key="3">
    <source>
        <dbReference type="ARBA" id="ARBA00022737"/>
    </source>
</evidence>
<evidence type="ECO:0000256" key="6">
    <source>
        <dbReference type="ARBA" id="ARBA00023242"/>
    </source>
</evidence>
<accession>A0A315UW70</accession>
<dbReference type="STRING" id="33528.ENSGAFP00000027008"/>
<comment type="subcellular location">
    <subcellularLocation>
        <location evidence="1">Nucleus</location>
    </subcellularLocation>
</comment>
<feature type="domain" description="C2H2-type" evidence="10">
    <location>
        <begin position="403"/>
        <end position="430"/>
    </location>
</feature>
<evidence type="ECO:0000256" key="2">
    <source>
        <dbReference type="ARBA" id="ARBA00022723"/>
    </source>
</evidence>
<reference evidence="11 12" key="1">
    <citation type="journal article" date="2018" name="G3 (Bethesda)">
        <title>A High-Quality Reference Genome for the Invasive Mosquitofish Gambusia affinis Using a Chicago Library.</title>
        <authorList>
            <person name="Hoffberg S.L."/>
            <person name="Troendle N.J."/>
            <person name="Glenn T.C."/>
            <person name="Mahmud O."/>
            <person name="Louha S."/>
            <person name="Chalopin D."/>
            <person name="Bennetzen J.L."/>
            <person name="Mauricio R."/>
        </authorList>
    </citation>
    <scope>NUCLEOTIDE SEQUENCE [LARGE SCALE GENOMIC DNA]</scope>
    <source>
        <strain evidence="11">NE01/NJP1002.9</strain>
        <tissue evidence="11">Muscle</tissue>
    </source>
</reference>
<keyword evidence="8" id="KW-0175">Coiled coil</keyword>
<keyword evidence="6" id="KW-0539">Nucleus</keyword>
<comment type="caution">
    <text evidence="11">The sequence shown here is derived from an EMBL/GenBank/DDBJ whole genome shotgun (WGS) entry which is preliminary data.</text>
</comment>
<evidence type="ECO:0000313" key="12">
    <source>
        <dbReference type="Proteomes" id="UP000250572"/>
    </source>
</evidence>
<keyword evidence="4 7" id="KW-0863">Zinc-finger</keyword>